<dbReference type="FunFam" id="3.10.590.10:FF:000003">
    <property type="entry name" value="Thymocyte nuclear protein 1"/>
    <property type="match status" value="1"/>
</dbReference>
<feature type="region of interest" description="Disordered" evidence="5">
    <location>
        <begin position="412"/>
        <end position="431"/>
    </location>
</feature>
<evidence type="ECO:0000313" key="7">
    <source>
        <dbReference type="EMBL" id="KIX00500.1"/>
    </source>
</evidence>
<evidence type="ECO:0000259" key="6">
    <source>
        <dbReference type="Pfam" id="PF01878"/>
    </source>
</evidence>
<dbReference type="EMBL" id="KN847483">
    <property type="protein sequence ID" value="KIX00500.1"/>
    <property type="molecule type" value="Genomic_DNA"/>
</dbReference>
<dbReference type="InterPro" id="IPR047197">
    <property type="entry name" value="THYN1-like_EVE"/>
</dbReference>
<feature type="domain" description="EVE" evidence="6">
    <location>
        <begin position="197"/>
        <end position="356"/>
    </location>
</feature>
<sequence length="431" mass="46290">MPPKKRKASTAPAASSASSTSAKKARIDGTSNIPDPIPAPNRSLTGRPKRTSVSEPVYRLANRPSSTTAAQNDNAPPSAEVPVKRRGRPAKTTTTHPTTVSPAPASKKGTLENYGAASTTATPATVTANPRARSVIRQKTASVPAAKRGRKPKASASVHTGPARPISDSEDVSTTAVNENARKANVEDMEILDHGIQYWLMKAEPESRIEKGHDVKFSIDDLAARSEPEGWDGVRNPVARNNMRAMRKGDLAFFYHSNCAVPGVAGIMRIVAEHSVDESAFDPDHPYYDPKSDREKPKWELVHVEFVKRFDNFVTLKELKSFAKTGGALENMQMLKQSRLSVSSVRPEEWRFILNLAGEPTSLGRGAGKDRQESGVDGGEYDTTGTGDGDVDGNSDAVNGLAGGVGLGITGADATGTSEMNFKAHRQWKRP</sequence>
<evidence type="ECO:0000313" key="8">
    <source>
        <dbReference type="Proteomes" id="UP000053617"/>
    </source>
</evidence>
<feature type="compositionally biased region" description="Low complexity" evidence="5">
    <location>
        <begin position="116"/>
        <end position="128"/>
    </location>
</feature>
<name>A0A0D2IUY9_9EURO</name>
<dbReference type="PANTHER" id="PTHR14087">
    <property type="entry name" value="THYMOCYTE NUCLEAR PROTEIN 1"/>
    <property type="match status" value="1"/>
</dbReference>
<dbReference type="PANTHER" id="PTHR14087:SF7">
    <property type="entry name" value="THYMOCYTE NUCLEAR PROTEIN 1"/>
    <property type="match status" value="1"/>
</dbReference>
<dbReference type="RefSeq" id="XP_013267636.1">
    <property type="nucleotide sequence ID" value="XM_013412182.1"/>
</dbReference>
<evidence type="ECO:0000256" key="4">
    <source>
        <dbReference type="ARBA" id="ARBA00023242"/>
    </source>
</evidence>
<feature type="compositionally biased region" description="Polar residues" evidence="5">
    <location>
        <begin position="63"/>
        <end position="75"/>
    </location>
</feature>
<dbReference type="STRING" id="1442369.A0A0D2IUY9"/>
<dbReference type="CDD" id="cd21133">
    <property type="entry name" value="EVE"/>
    <property type="match status" value="1"/>
</dbReference>
<dbReference type="GeneID" id="25298711"/>
<feature type="region of interest" description="Disordered" evidence="5">
    <location>
        <begin position="1"/>
        <end position="176"/>
    </location>
</feature>
<dbReference type="VEuPathDB" id="FungiDB:Z518_10640"/>
<evidence type="ECO:0000256" key="5">
    <source>
        <dbReference type="SAM" id="MobiDB-lite"/>
    </source>
</evidence>
<dbReference type="Gene3D" id="3.10.590.10">
    <property type="entry name" value="ph1033 like domains"/>
    <property type="match status" value="1"/>
</dbReference>
<evidence type="ECO:0000256" key="2">
    <source>
        <dbReference type="ARBA" id="ARBA00014654"/>
    </source>
</evidence>
<keyword evidence="8" id="KW-1185">Reference proteome</keyword>
<dbReference type="InterPro" id="IPR015947">
    <property type="entry name" value="PUA-like_sf"/>
</dbReference>
<dbReference type="OrthoDB" id="41445at2759"/>
<feature type="region of interest" description="Disordered" evidence="5">
    <location>
        <begin position="362"/>
        <end position="397"/>
    </location>
</feature>
<dbReference type="AlphaFoldDB" id="A0A0D2IUY9"/>
<dbReference type="Pfam" id="PF01878">
    <property type="entry name" value="EVE"/>
    <property type="match status" value="1"/>
</dbReference>
<reference evidence="7 8" key="1">
    <citation type="submission" date="2015-01" db="EMBL/GenBank/DDBJ databases">
        <title>The Genome Sequence of Rhinocladiella mackenzie CBS 650.93.</title>
        <authorList>
            <consortium name="The Broad Institute Genomics Platform"/>
            <person name="Cuomo C."/>
            <person name="de Hoog S."/>
            <person name="Gorbushina A."/>
            <person name="Stielow B."/>
            <person name="Teixiera M."/>
            <person name="Abouelleil A."/>
            <person name="Chapman S.B."/>
            <person name="Priest M."/>
            <person name="Young S.K."/>
            <person name="Wortman J."/>
            <person name="Nusbaum C."/>
            <person name="Birren B."/>
        </authorList>
    </citation>
    <scope>NUCLEOTIDE SEQUENCE [LARGE SCALE GENOMIC DNA]</scope>
    <source>
        <strain evidence="7 8">CBS 650.93</strain>
    </source>
</reference>
<organism evidence="7 8">
    <name type="scientific">Rhinocladiella mackenziei CBS 650.93</name>
    <dbReference type="NCBI Taxonomy" id="1442369"/>
    <lineage>
        <taxon>Eukaryota</taxon>
        <taxon>Fungi</taxon>
        <taxon>Dikarya</taxon>
        <taxon>Ascomycota</taxon>
        <taxon>Pezizomycotina</taxon>
        <taxon>Eurotiomycetes</taxon>
        <taxon>Chaetothyriomycetidae</taxon>
        <taxon>Chaetothyriales</taxon>
        <taxon>Herpotrichiellaceae</taxon>
        <taxon>Rhinocladiella</taxon>
    </lineage>
</organism>
<protein>
    <recommendedName>
        <fullName evidence="2">Thymocyte nuclear protein 1</fullName>
    </recommendedName>
</protein>
<proteinExistence type="predicted"/>
<dbReference type="HOGENOM" id="CLU_041799_0_0_1"/>
<feature type="compositionally biased region" description="Low complexity" evidence="5">
    <location>
        <begin position="9"/>
        <end position="22"/>
    </location>
</feature>
<gene>
    <name evidence="7" type="ORF">Z518_10640</name>
</gene>
<comment type="subcellular location">
    <subcellularLocation>
        <location evidence="1">Nucleus</location>
    </subcellularLocation>
</comment>
<dbReference type="Proteomes" id="UP000053617">
    <property type="component" value="Unassembled WGS sequence"/>
</dbReference>
<evidence type="ECO:0000256" key="1">
    <source>
        <dbReference type="ARBA" id="ARBA00004123"/>
    </source>
</evidence>
<dbReference type="InterPro" id="IPR002740">
    <property type="entry name" value="EVE_domain"/>
</dbReference>
<accession>A0A0D2IUY9</accession>
<dbReference type="InterPro" id="IPR052181">
    <property type="entry name" value="5hmC_binding"/>
</dbReference>
<evidence type="ECO:0000256" key="3">
    <source>
        <dbReference type="ARBA" id="ARBA00022553"/>
    </source>
</evidence>
<keyword evidence="4" id="KW-0539">Nucleus</keyword>
<keyword evidence="3" id="KW-0597">Phosphoprotein</keyword>
<dbReference type="GO" id="GO:0005634">
    <property type="term" value="C:nucleus"/>
    <property type="evidence" value="ECO:0007669"/>
    <property type="project" value="UniProtKB-SubCell"/>
</dbReference>
<feature type="compositionally biased region" description="Low complexity" evidence="5">
    <location>
        <begin position="90"/>
        <end position="105"/>
    </location>
</feature>
<dbReference type="SUPFAM" id="SSF88697">
    <property type="entry name" value="PUA domain-like"/>
    <property type="match status" value="1"/>
</dbReference>